<dbReference type="EMBL" id="JBJKBG010000007">
    <property type="protein sequence ID" value="KAL3729682.1"/>
    <property type="molecule type" value="Genomic_DNA"/>
</dbReference>
<protein>
    <submittedName>
        <fullName evidence="3">Uncharacterized protein</fullName>
    </submittedName>
</protein>
<comment type="similarity">
    <text evidence="1">Belongs to the endosulfine family.</text>
</comment>
<dbReference type="PANTHER" id="PTHR10358:SF6">
    <property type="entry name" value="ENDOSULFINE, ISOFORM A"/>
    <property type="match status" value="1"/>
</dbReference>
<accession>A0ABD3JWB0</accession>
<reference evidence="3 4" key="1">
    <citation type="submission" date="2024-11" db="EMBL/GenBank/DDBJ databases">
        <title>Chromosome-level genome assembly of Eucalyptus globulus Labill. provides insights into its genome evolution.</title>
        <authorList>
            <person name="Li X."/>
        </authorList>
    </citation>
    <scope>NUCLEOTIDE SEQUENCE [LARGE SCALE GENOMIC DNA]</scope>
    <source>
        <strain evidence="3">CL2024</strain>
        <tissue evidence="3">Fresh tender leaves</tissue>
    </source>
</reference>
<proteinExistence type="inferred from homology"/>
<feature type="region of interest" description="Disordered" evidence="2">
    <location>
        <begin position="1"/>
        <end position="38"/>
    </location>
</feature>
<organism evidence="3 4">
    <name type="scientific">Eucalyptus globulus</name>
    <name type="common">Tasmanian blue gum</name>
    <dbReference type="NCBI Taxonomy" id="34317"/>
    <lineage>
        <taxon>Eukaryota</taxon>
        <taxon>Viridiplantae</taxon>
        <taxon>Streptophyta</taxon>
        <taxon>Embryophyta</taxon>
        <taxon>Tracheophyta</taxon>
        <taxon>Spermatophyta</taxon>
        <taxon>Magnoliopsida</taxon>
        <taxon>eudicotyledons</taxon>
        <taxon>Gunneridae</taxon>
        <taxon>Pentapetalae</taxon>
        <taxon>rosids</taxon>
        <taxon>malvids</taxon>
        <taxon>Myrtales</taxon>
        <taxon>Myrtaceae</taxon>
        <taxon>Myrtoideae</taxon>
        <taxon>Eucalypteae</taxon>
        <taxon>Eucalyptus</taxon>
    </lineage>
</organism>
<feature type="compositionally biased region" description="Basic and acidic residues" evidence="2">
    <location>
        <begin position="7"/>
        <end position="27"/>
    </location>
</feature>
<keyword evidence="4" id="KW-1185">Reference proteome</keyword>
<name>A0ABD3JWB0_EUCGL</name>
<evidence type="ECO:0000313" key="3">
    <source>
        <dbReference type="EMBL" id="KAL3729682.1"/>
    </source>
</evidence>
<dbReference type="InterPro" id="IPR006760">
    <property type="entry name" value="Endosulphine"/>
</dbReference>
<dbReference type="PANTHER" id="PTHR10358">
    <property type="entry name" value="ENDOSULFINE"/>
    <property type="match status" value="1"/>
</dbReference>
<comment type="caution">
    <text evidence="3">The sequence shown here is derived from an EMBL/GenBank/DDBJ whole genome shotgun (WGS) entry which is preliminary data.</text>
</comment>
<dbReference type="AlphaFoldDB" id="A0ABD3JWB0"/>
<gene>
    <name evidence="3" type="ORF">ACJRO7_026765</name>
</gene>
<evidence type="ECO:0000313" key="4">
    <source>
        <dbReference type="Proteomes" id="UP001634007"/>
    </source>
</evidence>
<feature type="region of interest" description="Disordered" evidence="2">
    <location>
        <begin position="60"/>
        <end position="117"/>
    </location>
</feature>
<feature type="compositionally biased region" description="Basic and acidic residues" evidence="2">
    <location>
        <begin position="104"/>
        <end position="117"/>
    </location>
</feature>
<dbReference type="Proteomes" id="UP001634007">
    <property type="component" value="Unassembled WGS sequence"/>
</dbReference>
<sequence>MSGTIAEDSRDQVQTDCTIKNDGDGERYGGLLPKRPPLISKDHERASFFLILRTPKGPLEALRPKLQPTPHHQGRSRRSAYAPADNGNEEDALESLRRIGNSFPHDHESKACCRKEH</sequence>
<evidence type="ECO:0000256" key="2">
    <source>
        <dbReference type="SAM" id="MobiDB-lite"/>
    </source>
</evidence>
<evidence type="ECO:0000256" key="1">
    <source>
        <dbReference type="ARBA" id="ARBA00010520"/>
    </source>
</evidence>